<dbReference type="HOGENOM" id="CLU_036176_2_3_4"/>
<dbReference type="Pfam" id="PF03480">
    <property type="entry name" value="DctP"/>
    <property type="match status" value="1"/>
</dbReference>
<dbReference type="KEGG" id="reu:Reut_C6307"/>
<dbReference type="eggNOG" id="COG1638">
    <property type="taxonomic scope" value="Bacteria"/>
</dbReference>
<proteinExistence type="predicted"/>
<dbReference type="DNASU" id="3607732"/>
<keyword evidence="1" id="KW-0732">Signal</keyword>
<sequence length="317" mass="34369">MATEYPKTSMSGEGLETFALEIARESHGSVTVDPTFQGDGRNASSRVAAAIRDGTLAGGDAFGGAWGDCDHAFLLSSLPFLTTSVDDTYQLAVLARDAYRKAFAKQGQRLIYMSPWPPTGLWSRHPIHTLEDLRALTVRTYDETSAEVLRQTGASALHLSFAEALSRLKEGSISAVLSSGDGGAGMKLWGHLPYFTAIDYAMPLSFSTVCIGAWHALSPFQQEAVNIAAQTTEDRQWARLKTRMAENTRRMRANGVEINSEPAAEVQRALLDAGSTAIALWRAKVEGSWSALLDTWLRSSKEWQFEAAPANGGTGHD</sequence>
<dbReference type="InterPro" id="IPR038404">
    <property type="entry name" value="TRAP_DctP_sf"/>
</dbReference>
<reference evidence="2" key="1">
    <citation type="submission" date="2005-08" db="EMBL/GenBank/DDBJ databases">
        <title>Complete sequence of a megaplasmid of Ralstonia eutropha JMP134.</title>
        <authorList>
            <person name="Copeland A."/>
            <person name="Lucas S."/>
            <person name="Lapidus A."/>
            <person name="Barry K."/>
            <person name="Detter J.C."/>
            <person name="Glavina T."/>
            <person name="Hammon N."/>
            <person name="Israni S."/>
            <person name="Pitluck S."/>
            <person name="Goltsman E."/>
            <person name="Martinez M."/>
            <person name="Vergez L."/>
            <person name="Larimer F."/>
            <person name="Land M."/>
            <person name="Lykidis A."/>
            <person name="Richardson P."/>
        </authorList>
    </citation>
    <scope>NUCLEOTIDE SEQUENCE [LARGE SCALE GENOMIC DNA]</scope>
    <source>
        <strain evidence="2">JMP134</strain>
        <plasmid evidence="2">megaplasmid</plasmid>
    </source>
</reference>
<dbReference type="SMR" id="Q46ML7"/>
<dbReference type="Gene3D" id="3.40.190.170">
    <property type="entry name" value="Bacterial extracellular solute-binding protein, family 7"/>
    <property type="match status" value="1"/>
</dbReference>
<dbReference type="InterPro" id="IPR018389">
    <property type="entry name" value="DctP_fam"/>
</dbReference>
<dbReference type="AlphaFoldDB" id="Q46ML7"/>
<dbReference type="PANTHER" id="PTHR33376:SF4">
    <property type="entry name" value="SIALIC ACID-BINDING PERIPLASMIC PROTEIN SIAP"/>
    <property type="match status" value="1"/>
</dbReference>
<evidence type="ECO:0000313" key="2">
    <source>
        <dbReference type="EMBL" id="AAZ65610.1"/>
    </source>
</evidence>
<gene>
    <name evidence="2" type="ordered locus">Reut_C6307</name>
</gene>
<dbReference type="OrthoDB" id="9783941at2"/>
<dbReference type="NCBIfam" id="NF037995">
    <property type="entry name" value="TRAP_S1"/>
    <property type="match status" value="1"/>
</dbReference>
<dbReference type="EMBL" id="CP000092">
    <property type="protein sequence ID" value="AAZ65610.1"/>
    <property type="molecule type" value="Genomic_DNA"/>
</dbReference>
<dbReference type="GO" id="GO:0055085">
    <property type="term" value="P:transmembrane transport"/>
    <property type="evidence" value="ECO:0007669"/>
    <property type="project" value="InterPro"/>
</dbReference>
<geneLocation type="plasmid" evidence="2">
    <name>megaplasmid</name>
</geneLocation>
<dbReference type="CDD" id="cd13602">
    <property type="entry name" value="PBP2_TRAP_BpDctp6_7"/>
    <property type="match status" value="1"/>
</dbReference>
<accession>Q46ML7</accession>
<evidence type="ECO:0000256" key="1">
    <source>
        <dbReference type="ARBA" id="ARBA00022729"/>
    </source>
</evidence>
<protein>
    <submittedName>
        <fullName evidence="2">TRAP dicarboxylate transporter-DctP subunit</fullName>
    </submittedName>
</protein>
<organism evidence="2">
    <name type="scientific">Cupriavidus pinatubonensis (strain JMP 134 / LMG 1197)</name>
    <name type="common">Cupriavidus necator (strain JMP 134)</name>
    <dbReference type="NCBI Taxonomy" id="264198"/>
    <lineage>
        <taxon>Bacteria</taxon>
        <taxon>Pseudomonadati</taxon>
        <taxon>Pseudomonadota</taxon>
        <taxon>Betaproteobacteria</taxon>
        <taxon>Burkholderiales</taxon>
        <taxon>Burkholderiaceae</taxon>
        <taxon>Cupriavidus</taxon>
    </lineage>
</organism>
<name>Q46ML7_CUPPJ</name>
<dbReference type="PANTHER" id="PTHR33376">
    <property type="match status" value="1"/>
</dbReference>
<keyword evidence="2" id="KW-0614">Plasmid</keyword>